<keyword evidence="2" id="KW-1185">Reference proteome</keyword>
<dbReference type="EMBL" id="DF238821">
    <property type="protein sequence ID" value="GAC98900.1"/>
    <property type="molecule type" value="Genomic_DNA"/>
</dbReference>
<name>R9PLE1_PSEHS</name>
<evidence type="ECO:0000313" key="1">
    <source>
        <dbReference type="EMBL" id="GAC98900.1"/>
    </source>
</evidence>
<dbReference type="RefSeq" id="XP_012192487.1">
    <property type="nucleotide sequence ID" value="XM_012337097.1"/>
</dbReference>
<accession>R9PLE1</accession>
<protein>
    <submittedName>
        <fullName evidence="1">Protein phosphatase 2c</fullName>
    </submittedName>
</protein>
<dbReference type="AlphaFoldDB" id="R9PLE1"/>
<dbReference type="Proteomes" id="UP000014071">
    <property type="component" value="Unassembled WGS sequence"/>
</dbReference>
<sequence length="85" mass="9000">MADTMLLRHDATAARYDDDVPNAEPCFAIPETEGENTEGKLGLVGYRSFGRSSSAGAALNDTGTGGRMQQNKVFGGLYDVLVTAE</sequence>
<organism evidence="1 2">
    <name type="scientific">Pseudozyma hubeiensis (strain SY62)</name>
    <name type="common">Yeast</name>
    <dbReference type="NCBI Taxonomy" id="1305764"/>
    <lineage>
        <taxon>Eukaryota</taxon>
        <taxon>Fungi</taxon>
        <taxon>Dikarya</taxon>
        <taxon>Basidiomycota</taxon>
        <taxon>Ustilaginomycotina</taxon>
        <taxon>Ustilaginomycetes</taxon>
        <taxon>Ustilaginales</taxon>
        <taxon>Ustilaginaceae</taxon>
        <taxon>Pseudozyma</taxon>
    </lineage>
</organism>
<gene>
    <name evidence="1" type="ORF">PHSY_006495</name>
</gene>
<proteinExistence type="predicted"/>
<evidence type="ECO:0000313" key="2">
    <source>
        <dbReference type="Proteomes" id="UP000014071"/>
    </source>
</evidence>
<dbReference type="GeneID" id="24111766"/>
<dbReference type="HOGENOM" id="CLU_2513624_0_0_1"/>
<reference evidence="2" key="1">
    <citation type="journal article" date="2013" name="Genome Announc.">
        <title>Draft genome sequence of the basidiomycetous yeast-like fungus Pseudozyma hubeiensis SY62, which produces an abundant amount of the biosurfactant mannosylerythritol lipids.</title>
        <authorList>
            <person name="Konishi M."/>
            <person name="Hatada Y."/>
            <person name="Horiuchi J."/>
        </authorList>
    </citation>
    <scope>NUCLEOTIDE SEQUENCE [LARGE SCALE GENOMIC DNA]</scope>
    <source>
        <strain evidence="2">SY62</strain>
    </source>
</reference>